<dbReference type="InterPro" id="IPR036875">
    <property type="entry name" value="Znf_CCHC_sf"/>
</dbReference>
<evidence type="ECO:0000256" key="3">
    <source>
        <dbReference type="SAM" id="MobiDB-lite"/>
    </source>
</evidence>
<dbReference type="OrthoDB" id="8068065at2759"/>
<feature type="compositionally biased region" description="Basic residues" evidence="3">
    <location>
        <begin position="96"/>
        <end position="105"/>
    </location>
</feature>
<dbReference type="Pfam" id="PF00098">
    <property type="entry name" value="zf-CCHC"/>
    <property type="match status" value="1"/>
</dbReference>
<keyword evidence="2" id="KW-0862">Zinc</keyword>
<gene>
    <name evidence="5" type="ORF">EW145_g6812</name>
</gene>
<organism evidence="5 6">
    <name type="scientific">Phellinidium pouzarii</name>
    <dbReference type="NCBI Taxonomy" id="167371"/>
    <lineage>
        <taxon>Eukaryota</taxon>
        <taxon>Fungi</taxon>
        <taxon>Dikarya</taxon>
        <taxon>Basidiomycota</taxon>
        <taxon>Agaricomycotina</taxon>
        <taxon>Agaricomycetes</taxon>
        <taxon>Hymenochaetales</taxon>
        <taxon>Hymenochaetaceae</taxon>
        <taxon>Phellinidium</taxon>
    </lineage>
</organism>
<feature type="region of interest" description="Disordered" evidence="3">
    <location>
        <begin position="96"/>
        <end position="136"/>
    </location>
</feature>
<dbReference type="Gene3D" id="4.10.60.10">
    <property type="entry name" value="Zinc finger, CCHC-type"/>
    <property type="match status" value="1"/>
</dbReference>
<reference evidence="5 6" key="1">
    <citation type="submission" date="2019-02" db="EMBL/GenBank/DDBJ databases">
        <title>Genome sequencing of the rare red list fungi Phellinidium pouzarii.</title>
        <authorList>
            <person name="Buettner E."/>
            <person name="Kellner H."/>
        </authorList>
    </citation>
    <scope>NUCLEOTIDE SEQUENCE [LARGE SCALE GENOMIC DNA]</scope>
    <source>
        <strain evidence="5 6">DSM 108285</strain>
    </source>
</reference>
<evidence type="ECO:0000256" key="2">
    <source>
        <dbReference type="PROSITE-ProRule" id="PRU00047"/>
    </source>
</evidence>
<dbReference type="SUPFAM" id="SSF57756">
    <property type="entry name" value="Retrovirus zinc finger-like domains"/>
    <property type="match status" value="1"/>
</dbReference>
<sequence>MEQLSNNPTIESWDLEKWKEAALMIEANRGFYANHSNPIYPETQATHPTRDPDAMDIDDIWKQMSFKGKGKGKGMQQQKCFNCNQTGHFANDCRKPKRLFKKQGGKMRTQEEDEDPEQLEYEEEEEEEEENPTKDF</sequence>
<dbReference type="PROSITE" id="PS50158">
    <property type="entry name" value="ZF_CCHC"/>
    <property type="match status" value="1"/>
</dbReference>
<evidence type="ECO:0000313" key="5">
    <source>
        <dbReference type="EMBL" id="THH02049.1"/>
    </source>
</evidence>
<keyword evidence="6" id="KW-1185">Reference proteome</keyword>
<evidence type="ECO:0000256" key="1">
    <source>
        <dbReference type="ARBA" id="ARBA00022664"/>
    </source>
</evidence>
<keyword evidence="1" id="KW-0507">mRNA processing</keyword>
<dbReference type="SMART" id="SM00343">
    <property type="entry name" value="ZnF_C2HC"/>
    <property type="match status" value="1"/>
</dbReference>
<evidence type="ECO:0000259" key="4">
    <source>
        <dbReference type="PROSITE" id="PS50158"/>
    </source>
</evidence>
<dbReference type="GO" id="GO:0008270">
    <property type="term" value="F:zinc ion binding"/>
    <property type="evidence" value="ECO:0007669"/>
    <property type="project" value="UniProtKB-KW"/>
</dbReference>
<keyword evidence="2" id="KW-0479">Metal-binding</keyword>
<dbReference type="EMBL" id="SGPK01000564">
    <property type="protein sequence ID" value="THH02049.1"/>
    <property type="molecule type" value="Genomic_DNA"/>
</dbReference>
<keyword evidence="2" id="KW-0863">Zinc-finger</keyword>
<dbReference type="Proteomes" id="UP000308199">
    <property type="component" value="Unassembled WGS sequence"/>
</dbReference>
<dbReference type="AlphaFoldDB" id="A0A4S4KTQ2"/>
<protein>
    <recommendedName>
        <fullName evidence="4">CCHC-type domain-containing protein</fullName>
    </recommendedName>
</protein>
<comment type="caution">
    <text evidence="5">The sequence shown here is derived from an EMBL/GenBank/DDBJ whole genome shotgun (WGS) entry which is preliminary data.</text>
</comment>
<dbReference type="GO" id="GO:0006397">
    <property type="term" value="P:mRNA processing"/>
    <property type="evidence" value="ECO:0007669"/>
    <property type="project" value="UniProtKB-KW"/>
</dbReference>
<proteinExistence type="predicted"/>
<evidence type="ECO:0000313" key="6">
    <source>
        <dbReference type="Proteomes" id="UP000308199"/>
    </source>
</evidence>
<dbReference type="GO" id="GO:0003676">
    <property type="term" value="F:nucleic acid binding"/>
    <property type="evidence" value="ECO:0007669"/>
    <property type="project" value="InterPro"/>
</dbReference>
<name>A0A4S4KTQ2_9AGAM</name>
<feature type="domain" description="CCHC-type" evidence="4">
    <location>
        <begin position="79"/>
        <end position="95"/>
    </location>
</feature>
<accession>A0A4S4KTQ2</accession>
<feature type="compositionally biased region" description="Acidic residues" evidence="3">
    <location>
        <begin position="111"/>
        <end position="130"/>
    </location>
</feature>
<dbReference type="InterPro" id="IPR001878">
    <property type="entry name" value="Znf_CCHC"/>
</dbReference>